<dbReference type="EMBL" id="ML975672">
    <property type="protein sequence ID" value="KAF1828110.1"/>
    <property type="molecule type" value="Genomic_DNA"/>
</dbReference>
<name>A0A6A5JXQ0_9PLEO</name>
<gene>
    <name evidence="1" type="ORF">BDW02DRAFT_603750</name>
</gene>
<sequence length="188" mass="21657">MVRHWYHHVRFDFWHHDSISRLLKNGWLDIAADVVPLEHVTKILSAAKAHLIALNAYPGHWNYINRIDNTFKASLERLVELKKGAHIYIVFSFGSPTHLNWLLNLISSTLDLLVQADYRITVLWSDGSKDAASIIDRFEATSSSGKDDQVEPHLELRLEQRIGHKQRWTCAVADGEQNAIRTRALRED</sequence>
<accession>A0A6A5JXQ0</accession>
<protein>
    <submittedName>
        <fullName evidence="1">Uncharacterized protein</fullName>
    </submittedName>
</protein>
<proteinExistence type="predicted"/>
<evidence type="ECO:0000313" key="2">
    <source>
        <dbReference type="Proteomes" id="UP000800040"/>
    </source>
</evidence>
<dbReference type="AlphaFoldDB" id="A0A6A5JXQ0"/>
<organism evidence="1 2">
    <name type="scientific">Decorospora gaudefroyi</name>
    <dbReference type="NCBI Taxonomy" id="184978"/>
    <lineage>
        <taxon>Eukaryota</taxon>
        <taxon>Fungi</taxon>
        <taxon>Dikarya</taxon>
        <taxon>Ascomycota</taxon>
        <taxon>Pezizomycotina</taxon>
        <taxon>Dothideomycetes</taxon>
        <taxon>Pleosporomycetidae</taxon>
        <taxon>Pleosporales</taxon>
        <taxon>Pleosporineae</taxon>
        <taxon>Pleosporaceae</taxon>
        <taxon>Decorospora</taxon>
    </lineage>
</organism>
<reference evidence="1" key="1">
    <citation type="submission" date="2020-01" db="EMBL/GenBank/DDBJ databases">
        <authorList>
            <consortium name="DOE Joint Genome Institute"/>
            <person name="Haridas S."/>
            <person name="Albert R."/>
            <person name="Binder M."/>
            <person name="Bloem J."/>
            <person name="Labutti K."/>
            <person name="Salamov A."/>
            <person name="Andreopoulos B."/>
            <person name="Baker S.E."/>
            <person name="Barry K."/>
            <person name="Bills G."/>
            <person name="Bluhm B.H."/>
            <person name="Cannon C."/>
            <person name="Castanera R."/>
            <person name="Culley D.E."/>
            <person name="Daum C."/>
            <person name="Ezra D."/>
            <person name="Gonzalez J.B."/>
            <person name="Henrissat B."/>
            <person name="Kuo A."/>
            <person name="Liang C."/>
            <person name="Lipzen A."/>
            <person name="Lutzoni F."/>
            <person name="Magnuson J."/>
            <person name="Mondo S."/>
            <person name="Nolan M."/>
            <person name="Ohm R."/>
            <person name="Pangilinan J."/>
            <person name="Park H.-J."/>
            <person name="Ramirez L."/>
            <person name="Alfaro M."/>
            <person name="Sun H."/>
            <person name="Tritt A."/>
            <person name="Yoshinaga Y."/>
            <person name="Zwiers L.-H."/>
            <person name="Turgeon B.G."/>
            <person name="Goodwin S.B."/>
            <person name="Spatafora J.W."/>
            <person name="Crous P.W."/>
            <person name="Grigoriev I.V."/>
        </authorList>
    </citation>
    <scope>NUCLEOTIDE SEQUENCE</scope>
    <source>
        <strain evidence="1">P77</strain>
    </source>
</reference>
<keyword evidence="2" id="KW-1185">Reference proteome</keyword>
<dbReference type="Proteomes" id="UP000800040">
    <property type="component" value="Unassembled WGS sequence"/>
</dbReference>
<evidence type="ECO:0000313" key="1">
    <source>
        <dbReference type="EMBL" id="KAF1828110.1"/>
    </source>
</evidence>